<comment type="caution">
    <text evidence="1">The sequence shown here is derived from an EMBL/GenBank/DDBJ whole genome shotgun (WGS) entry which is preliminary data.</text>
</comment>
<reference evidence="1 2" key="1">
    <citation type="submission" date="2020-08" db="EMBL/GenBank/DDBJ databases">
        <title>Genomic Encyclopedia of Type Strains, Phase IV (KMG-IV): sequencing the most valuable type-strain genomes for metagenomic binning, comparative biology and taxonomic classification.</title>
        <authorList>
            <person name="Goeker M."/>
        </authorList>
    </citation>
    <scope>NUCLEOTIDE SEQUENCE [LARGE SCALE GENOMIC DNA]</scope>
    <source>
        <strain evidence="1 2">DSM 14552</strain>
    </source>
</reference>
<dbReference type="Proteomes" id="UP000562395">
    <property type="component" value="Unassembled WGS sequence"/>
</dbReference>
<dbReference type="AlphaFoldDB" id="A0A7W5ZT37"/>
<evidence type="ECO:0000313" key="2">
    <source>
        <dbReference type="Proteomes" id="UP000562395"/>
    </source>
</evidence>
<evidence type="ECO:0000313" key="1">
    <source>
        <dbReference type="EMBL" id="MBB3859495.1"/>
    </source>
</evidence>
<proteinExistence type="predicted"/>
<dbReference type="InterPro" id="IPR010634">
    <property type="entry name" value="DUF1223"/>
</dbReference>
<accession>A0A7W5ZT37</accession>
<sequence length="64" mass="6797">MPIKAGENGGRTIVHKNIVRELTALGAWNGRAAHYTVPKARAGLESVLILQVGRAGPVIAARRI</sequence>
<gene>
    <name evidence="1" type="ORF">GGQ88_000735</name>
</gene>
<name>A0A7W5ZT37_9SPHN</name>
<dbReference type="InterPro" id="IPR036249">
    <property type="entry name" value="Thioredoxin-like_sf"/>
</dbReference>
<dbReference type="Pfam" id="PF06764">
    <property type="entry name" value="DUF1223"/>
    <property type="match status" value="1"/>
</dbReference>
<protein>
    <submittedName>
        <fullName evidence="1">Uncharacterized protein</fullName>
    </submittedName>
</protein>
<keyword evidence="2" id="KW-1185">Reference proteome</keyword>
<organism evidence="1 2">
    <name type="scientific">Novosphingobium hassiacum</name>
    <dbReference type="NCBI Taxonomy" id="173676"/>
    <lineage>
        <taxon>Bacteria</taxon>
        <taxon>Pseudomonadati</taxon>
        <taxon>Pseudomonadota</taxon>
        <taxon>Alphaproteobacteria</taxon>
        <taxon>Sphingomonadales</taxon>
        <taxon>Sphingomonadaceae</taxon>
        <taxon>Novosphingobium</taxon>
    </lineage>
</organism>
<dbReference type="EMBL" id="JACICY010000001">
    <property type="protein sequence ID" value="MBB3859495.1"/>
    <property type="molecule type" value="Genomic_DNA"/>
</dbReference>
<dbReference type="SUPFAM" id="SSF52833">
    <property type="entry name" value="Thioredoxin-like"/>
    <property type="match status" value="1"/>
</dbReference>